<evidence type="ECO:0000256" key="2">
    <source>
        <dbReference type="ARBA" id="ARBA00033753"/>
    </source>
</evidence>
<feature type="coiled-coil region" evidence="3">
    <location>
        <begin position="9"/>
        <end position="43"/>
    </location>
</feature>
<dbReference type="PROSITE" id="PS51668">
    <property type="entry name" value="TSAA_2"/>
    <property type="match status" value="1"/>
</dbReference>
<comment type="similarity">
    <text evidence="2">Belongs to the tRNA methyltransferase O family.</text>
</comment>
<feature type="domain" description="TsaA-like" evidence="4">
    <location>
        <begin position="67"/>
        <end position="215"/>
    </location>
</feature>
<reference evidence="5" key="1">
    <citation type="submission" date="2021-01" db="EMBL/GenBank/DDBJ databases">
        <authorList>
            <person name="Corre E."/>
            <person name="Pelletier E."/>
            <person name="Niang G."/>
            <person name="Scheremetjew M."/>
            <person name="Finn R."/>
            <person name="Kale V."/>
            <person name="Holt S."/>
            <person name="Cochrane G."/>
            <person name="Meng A."/>
            <person name="Brown T."/>
            <person name="Cohen L."/>
        </authorList>
    </citation>
    <scope>NUCLEOTIDE SEQUENCE</scope>
    <source>
        <strain evidence="5">NIES-381</strain>
    </source>
</reference>
<dbReference type="Gene3D" id="2.40.30.70">
    <property type="entry name" value="YaeB-like"/>
    <property type="match status" value="1"/>
</dbReference>
<dbReference type="InterPro" id="IPR036414">
    <property type="entry name" value="YaeB_N_sf"/>
</dbReference>
<dbReference type="EMBL" id="HBGA01048235">
    <property type="protein sequence ID" value="CAD9006653.1"/>
    <property type="molecule type" value="Transcribed_RNA"/>
</dbReference>
<dbReference type="InterPro" id="IPR036413">
    <property type="entry name" value="YaeB-like_sf"/>
</dbReference>
<proteinExistence type="inferred from homology"/>
<evidence type="ECO:0000259" key="4">
    <source>
        <dbReference type="PROSITE" id="PS51668"/>
    </source>
</evidence>
<dbReference type="AlphaFoldDB" id="A0A7S1IBB4"/>
<protein>
    <recommendedName>
        <fullName evidence="4">TsaA-like domain-containing protein</fullName>
    </recommendedName>
</protein>
<dbReference type="NCBIfam" id="TIGR00104">
    <property type="entry name" value="tRNA_TsaA"/>
    <property type="match status" value="1"/>
</dbReference>
<name>A0A7S1IBB4_9EUGL</name>
<dbReference type="CDD" id="cd09281">
    <property type="entry name" value="UPF0066"/>
    <property type="match status" value="1"/>
</dbReference>
<sequence length="334" mass="37763">MSEPVLDPSSSQCQRLDTLESEIKSLQEQLELRKTQYEAERKARAKVERQLQRTLQHELQTSQGIFVQPIGHLDSCFPNVVGTPRQGALAPSTRAKIVFAANVSPHTFEGLEDFSHVWITFLFHLNTNIKANKDRPGATAVTYSAKITPPMLQHKVGIFATRSPHRPNPVGFTLARLQRICAQTKTLYVSGVDLVQGTPILDIKPYVPYYDCVPEDQLQVASWISTTIGTRREVTMPEHVREQLKELMPHQKFYRDDFVQMCQAIIETLAVDVKSQRQKQYAERNANCCVQVLDQVVVEYTCRTPSEGGPANVLITRVHLYVPNTLQPLDGMPE</sequence>
<evidence type="ECO:0000256" key="1">
    <source>
        <dbReference type="ARBA" id="ARBA00022691"/>
    </source>
</evidence>
<evidence type="ECO:0000313" key="5">
    <source>
        <dbReference type="EMBL" id="CAD9006653.1"/>
    </source>
</evidence>
<accession>A0A7S1IBB4</accession>
<dbReference type="InterPro" id="IPR023370">
    <property type="entry name" value="TrmO-like_N"/>
</dbReference>
<evidence type="ECO:0000256" key="3">
    <source>
        <dbReference type="SAM" id="Coils"/>
    </source>
</evidence>
<keyword evidence="3" id="KW-0175">Coiled coil</keyword>
<organism evidence="5">
    <name type="scientific">Eutreptiella gymnastica</name>
    <dbReference type="NCBI Taxonomy" id="73025"/>
    <lineage>
        <taxon>Eukaryota</taxon>
        <taxon>Discoba</taxon>
        <taxon>Euglenozoa</taxon>
        <taxon>Euglenida</taxon>
        <taxon>Spirocuta</taxon>
        <taxon>Euglenophyceae</taxon>
        <taxon>Eutreptiales</taxon>
        <taxon>Eutreptiaceae</taxon>
        <taxon>Eutreptiella</taxon>
    </lineage>
</organism>
<dbReference type="SUPFAM" id="SSF118196">
    <property type="entry name" value="YaeB-like"/>
    <property type="match status" value="1"/>
</dbReference>
<gene>
    <name evidence="5" type="ORF">EGYM00392_LOCUS17743</name>
</gene>
<dbReference type="Pfam" id="PF01980">
    <property type="entry name" value="TrmO_N"/>
    <property type="match status" value="1"/>
</dbReference>
<dbReference type="PANTHER" id="PTHR12818:SF0">
    <property type="entry name" value="TRNA (ADENINE(37)-N6)-METHYLTRANSFERASE"/>
    <property type="match status" value="1"/>
</dbReference>
<keyword evidence="1" id="KW-0949">S-adenosyl-L-methionine</keyword>
<dbReference type="PANTHER" id="PTHR12818">
    <property type="entry name" value="TRNA (ADENINE(37)-N6)-METHYLTRANSFERASE"/>
    <property type="match status" value="1"/>
</dbReference>
<dbReference type="InterPro" id="IPR040372">
    <property type="entry name" value="YaeB-like"/>
</dbReference>